<feature type="compositionally biased region" description="Low complexity" evidence="1">
    <location>
        <begin position="1"/>
        <end position="12"/>
    </location>
</feature>
<accession>A0A4D9EMY9</accession>
<protein>
    <submittedName>
        <fullName evidence="2">Zona pellucida sperm-binding protein 4-like</fullName>
    </submittedName>
</protein>
<dbReference type="AlphaFoldDB" id="A0A4D9EMY9"/>
<feature type="region of interest" description="Disordered" evidence="1">
    <location>
        <begin position="1"/>
        <end position="41"/>
    </location>
</feature>
<evidence type="ECO:0000256" key="1">
    <source>
        <dbReference type="SAM" id="MobiDB-lite"/>
    </source>
</evidence>
<keyword evidence="3" id="KW-1185">Reference proteome</keyword>
<name>A0A4D9EMY9_9SAUR</name>
<evidence type="ECO:0000313" key="2">
    <source>
        <dbReference type="EMBL" id="TFK07374.1"/>
    </source>
</evidence>
<proteinExistence type="predicted"/>
<organism evidence="2 3">
    <name type="scientific">Platysternon megacephalum</name>
    <name type="common">big-headed turtle</name>
    <dbReference type="NCBI Taxonomy" id="55544"/>
    <lineage>
        <taxon>Eukaryota</taxon>
        <taxon>Metazoa</taxon>
        <taxon>Chordata</taxon>
        <taxon>Craniata</taxon>
        <taxon>Vertebrata</taxon>
        <taxon>Euteleostomi</taxon>
        <taxon>Archelosauria</taxon>
        <taxon>Testudinata</taxon>
        <taxon>Testudines</taxon>
        <taxon>Cryptodira</taxon>
        <taxon>Durocryptodira</taxon>
        <taxon>Testudinoidea</taxon>
        <taxon>Platysternidae</taxon>
        <taxon>Platysternon</taxon>
    </lineage>
</organism>
<evidence type="ECO:0000313" key="3">
    <source>
        <dbReference type="Proteomes" id="UP000297703"/>
    </source>
</evidence>
<reference evidence="2 3" key="2">
    <citation type="submission" date="2019-04" db="EMBL/GenBank/DDBJ databases">
        <title>The genome sequence of big-headed turtle.</title>
        <authorList>
            <person name="Gong S."/>
        </authorList>
    </citation>
    <scope>NUCLEOTIDE SEQUENCE [LARGE SCALE GENOMIC DNA]</scope>
    <source>
        <strain evidence="2">DO16091913</strain>
        <tissue evidence="2">Muscle</tissue>
    </source>
</reference>
<feature type="compositionally biased region" description="Acidic residues" evidence="1">
    <location>
        <begin position="14"/>
        <end position="41"/>
    </location>
</feature>
<dbReference type="EMBL" id="QXTE01000086">
    <property type="protein sequence ID" value="TFK07374.1"/>
    <property type="molecule type" value="Genomic_DNA"/>
</dbReference>
<dbReference type="Proteomes" id="UP000297703">
    <property type="component" value="Unassembled WGS sequence"/>
</dbReference>
<reference evidence="2 3" key="1">
    <citation type="submission" date="2019-04" db="EMBL/GenBank/DDBJ databases">
        <title>Draft genome of the big-headed turtle Platysternon megacephalum.</title>
        <authorList>
            <person name="Gong S."/>
        </authorList>
    </citation>
    <scope>NUCLEOTIDE SEQUENCE [LARGE SCALE GENOMIC DNA]</scope>
    <source>
        <strain evidence="2">DO16091913</strain>
        <tissue evidence="2">Muscle</tissue>
    </source>
</reference>
<comment type="caution">
    <text evidence="2">The sequence shown here is derived from an EMBL/GenBank/DDBJ whole genome shotgun (WGS) entry which is preliminary data.</text>
</comment>
<gene>
    <name evidence="2" type="ORF">DR999_PMT09800</name>
</gene>
<sequence length="89" mass="10020">MSPSSILLASSSDGTEDGQGEEVAETSEEFTEEAPRDTEEEEHVILHLYWAVLVEEAPPSRSLRTPESDIAKDFAEFFLDPCCEYPYMM</sequence>